<dbReference type="EMBL" id="CAKMRJ010000358">
    <property type="protein sequence ID" value="CAH1419504.1"/>
    <property type="molecule type" value="Genomic_DNA"/>
</dbReference>
<dbReference type="Pfam" id="PF02721">
    <property type="entry name" value="DUF223"/>
    <property type="match status" value="1"/>
</dbReference>
<protein>
    <recommendedName>
        <fullName evidence="1">Replication protein A 70 kDa DNA-binding subunit B/D first OB fold domain-containing protein</fullName>
    </recommendedName>
</protein>
<proteinExistence type="predicted"/>
<organism evidence="2 3">
    <name type="scientific">Lactuca virosa</name>
    <dbReference type="NCBI Taxonomy" id="75947"/>
    <lineage>
        <taxon>Eukaryota</taxon>
        <taxon>Viridiplantae</taxon>
        <taxon>Streptophyta</taxon>
        <taxon>Embryophyta</taxon>
        <taxon>Tracheophyta</taxon>
        <taxon>Spermatophyta</taxon>
        <taxon>Magnoliopsida</taxon>
        <taxon>eudicotyledons</taxon>
        <taxon>Gunneridae</taxon>
        <taxon>Pentapetalae</taxon>
        <taxon>asterids</taxon>
        <taxon>campanulids</taxon>
        <taxon>Asterales</taxon>
        <taxon>Asteraceae</taxon>
        <taxon>Cichorioideae</taxon>
        <taxon>Cichorieae</taxon>
        <taxon>Lactucinae</taxon>
        <taxon>Lactuca</taxon>
    </lineage>
</organism>
<dbReference type="Gene3D" id="2.40.50.140">
    <property type="entry name" value="Nucleic acid-binding proteins"/>
    <property type="match status" value="1"/>
</dbReference>
<evidence type="ECO:0000313" key="3">
    <source>
        <dbReference type="Proteomes" id="UP001157418"/>
    </source>
</evidence>
<comment type="caution">
    <text evidence="2">The sequence shown here is derived from an EMBL/GenBank/DDBJ whole genome shotgun (WGS) entry which is preliminary data.</text>
</comment>
<feature type="domain" description="Replication protein A 70 kDa DNA-binding subunit B/D first OB fold" evidence="1">
    <location>
        <begin position="52"/>
        <end position="151"/>
    </location>
</feature>
<keyword evidence="3" id="KW-1185">Reference proteome</keyword>
<reference evidence="2 3" key="1">
    <citation type="submission" date="2022-01" db="EMBL/GenBank/DDBJ databases">
        <authorList>
            <person name="Xiong W."/>
            <person name="Schranz E."/>
        </authorList>
    </citation>
    <scope>NUCLEOTIDE SEQUENCE [LARGE SCALE GENOMIC DNA]</scope>
</reference>
<dbReference type="AlphaFoldDB" id="A0AAU9M0G3"/>
<evidence type="ECO:0000259" key="1">
    <source>
        <dbReference type="Pfam" id="PF02721"/>
    </source>
</evidence>
<sequence length="155" mass="18346">MYLSNSALKFVFFTRNRKSRLQNDREEELPLMNGNMLSYSIEGFMAAAAADFTRIPDLDVLKDNFTMKLRVIRLWTLECYYKKDEIFSIQGNKIQGYVPNAYIYKFRKVLKEVETFFIKNPNLAKIDESKFQQTDQMQKLTFNRETTITPCLDFS</sequence>
<gene>
    <name evidence="2" type="ORF">LVIROSA_LOCUS7027</name>
</gene>
<accession>A0AAU9M0G3</accession>
<dbReference type="InterPro" id="IPR012340">
    <property type="entry name" value="NA-bd_OB-fold"/>
</dbReference>
<name>A0AAU9M0G3_9ASTR</name>
<evidence type="ECO:0000313" key="2">
    <source>
        <dbReference type="EMBL" id="CAH1419504.1"/>
    </source>
</evidence>
<dbReference type="Proteomes" id="UP001157418">
    <property type="component" value="Unassembled WGS sequence"/>
</dbReference>
<dbReference type="InterPro" id="IPR003871">
    <property type="entry name" value="RFA1B/D_OB_1st"/>
</dbReference>